<dbReference type="InterPro" id="IPR002716">
    <property type="entry name" value="PIN_dom"/>
</dbReference>
<dbReference type="EMBL" id="CP002691">
    <property type="protein sequence ID" value="AEE48396.1"/>
    <property type="molecule type" value="Genomic_DNA"/>
</dbReference>
<dbReference type="HOGENOM" id="CLU_116617_7_0_10"/>
<evidence type="ECO:0000313" key="3">
    <source>
        <dbReference type="Proteomes" id="UP000008461"/>
    </source>
</evidence>
<dbReference type="NCBIfam" id="TIGR00305">
    <property type="entry name" value="putative toxin-antitoxin system toxin component, PIN family"/>
    <property type="match status" value="1"/>
</dbReference>
<dbReference type="eggNOG" id="COG1569">
    <property type="taxonomic scope" value="Bacteria"/>
</dbReference>
<evidence type="ECO:0000259" key="1">
    <source>
        <dbReference type="Pfam" id="PF13470"/>
    </source>
</evidence>
<gene>
    <name evidence="2" type="ordered locus">Halhy_0486</name>
</gene>
<feature type="domain" description="PIN" evidence="1">
    <location>
        <begin position="1"/>
        <end position="106"/>
    </location>
</feature>
<evidence type="ECO:0000313" key="2">
    <source>
        <dbReference type="EMBL" id="AEE48396.1"/>
    </source>
</evidence>
<protein>
    <recommendedName>
        <fullName evidence="1">PIN domain-containing protein</fullName>
    </recommendedName>
</protein>
<dbReference type="InterPro" id="IPR029060">
    <property type="entry name" value="PIN-like_dom_sf"/>
</dbReference>
<reference key="2">
    <citation type="submission" date="2011-04" db="EMBL/GenBank/DDBJ databases">
        <title>Complete sequence of chromosome of Haliscomenobacter hydrossis DSM 1100.</title>
        <authorList>
            <consortium name="US DOE Joint Genome Institute (JGI-PGF)"/>
            <person name="Lucas S."/>
            <person name="Han J."/>
            <person name="Lapidus A."/>
            <person name="Bruce D."/>
            <person name="Goodwin L."/>
            <person name="Pitluck S."/>
            <person name="Peters L."/>
            <person name="Kyrpides N."/>
            <person name="Mavromatis K."/>
            <person name="Ivanova N."/>
            <person name="Ovchinnikova G."/>
            <person name="Pagani I."/>
            <person name="Daligault H."/>
            <person name="Detter J.C."/>
            <person name="Han C."/>
            <person name="Land M."/>
            <person name="Hauser L."/>
            <person name="Markowitz V."/>
            <person name="Cheng J.-F."/>
            <person name="Hugenholtz P."/>
            <person name="Woyke T."/>
            <person name="Wu D."/>
            <person name="Verbarg S."/>
            <person name="Frueling A."/>
            <person name="Brambilla E."/>
            <person name="Klenk H.-P."/>
            <person name="Eisen J.A."/>
        </authorList>
    </citation>
    <scope>NUCLEOTIDE SEQUENCE</scope>
    <source>
        <strain>DSM 1100</strain>
    </source>
</reference>
<dbReference type="KEGG" id="hhy:Halhy_0486"/>
<dbReference type="STRING" id="760192.Halhy_0486"/>
<dbReference type="InterPro" id="IPR002850">
    <property type="entry name" value="PIN_toxin-like"/>
</dbReference>
<dbReference type="SUPFAM" id="SSF88723">
    <property type="entry name" value="PIN domain-like"/>
    <property type="match status" value="1"/>
</dbReference>
<dbReference type="AlphaFoldDB" id="F4KZA1"/>
<dbReference type="PANTHER" id="PTHR34610:SF3">
    <property type="entry name" value="SSL7007 PROTEIN"/>
    <property type="match status" value="1"/>
</dbReference>
<keyword evidence="3" id="KW-1185">Reference proteome</keyword>
<sequence length="133" mass="15119">MLDTNVLLISLPHSSPYRSIFNGLRDGAFTLVISNEILSEYEEILSVQTTPEIAQNVIKFILALPNVIEQQVYFRWNLIHVDPDDNKFVDCAIAGGAKYIVTEDKHFNGIKKEEFFSLEVINSDAFVEMILLI</sequence>
<dbReference type="Pfam" id="PF13470">
    <property type="entry name" value="PIN_3"/>
    <property type="match status" value="1"/>
</dbReference>
<reference evidence="2 3" key="1">
    <citation type="journal article" date="2011" name="Stand. Genomic Sci.">
        <title>Complete genome sequence of Haliscomenobacter hydrossis type strain (O).</title>
        <authorList>
            <consortium name="US DOE Joint Genome Institute (JGI-PGF)"/>
            <person name="Daligault H."/>
            <person name="Lapidus A."/>
            <person name="Zeytun A."/>
            <person name="Nolan M."/>
            <person name="Lucas S."/>
            <person name="Del Rio T.G."/>
            <person name="Tice H."/>
            <person name="Cheng J.F."/>
            <person name="Tapia R."/>
            <person name="Han C."/>
            <person name="Goodwin L."/>
            <person name="Pitluck S."/>
            <person name="Liolios K."/>
            <person name="Pagani I."/>
            <person name="Ivanova N."/>
            <person name="Huntemann M."/>
            <person name="Mavromatis K."/>
            <person name="Mikhailova N."/>
            <person name="Pati A."/>
            <person name="Chen A."/>
            <person name="Palaniappan K."/>
            <person name="Land M."/>
            <person name="Hauser L."/>
            <person name="Brambilla E.M."/>
            <person name="Rohde M."/>
            <person name="Verbarg S."/>
            <person name="Goker M."/>
            <person name="Bristow J."/>
            <person name="Eisen J.A."/>
            <person name="Markowitz V."/>
            <person name="Hugenholtz P."/>
            <person name="Kyrpides N.C."/>
            <person name="Klenk H.P."/>
            <person name="Woyke T."/>
        </authorList>
    </citation>
    <scope>NUCLEOTIDE SEQUENCE [LARGE SCALE GENOMIC DNA]</scope>
    <source>
        <strain evidence="3">ATCC 27775 / DSM 1100 / LMG 10767 / O</strain>
    </source>
</reference>
<dbReference type="Proteomes" id="UP000008461">
    <property type="component" value="Chromosome"/>
</dbReference>
<proteinExistence type="predicted"/>
<dbReference type="PANTHER" id="PTHR34610">
    <property type="entry name" value="SSL7007 PROTEIN"/>
    <property type="match status" value="1"/>
</dbReference>
<name>F4KZA1_HALH1</name>
<accession>F4KZA1</accession>
<organism evidence="2 3">
    <name type="scientific">Haliscomenobacter hydrossis (strain ATCC 27775 / DSM 1100 / LMG 10767 / O)</name>
    <dbReference type="NCBI Taxonomy" id="760192"/>
    <lineage>
        <taxon>Bacteria</taxon>
        <taxon>Pseudomonadati</taxon>
        <taxon>Bacteroidota</taxon>
        <taxon>Saprospiria</taxon>
        <taxon>Saprospirales</taxon>
        <taxon>Haliscomenobacteraceae</taxon>
        <taxon>Haliscomenobacter</taxon>
    </lineage>
</organism>